<dbReference type="AlphaFoldDB" id="A0A7J9IFF6"/>
<reference evidence="1 2" key="1">
    <citation type="journal article" date="2019" name="Genome Biol. Evol.">
        <title>Insights into the evolution of the New World diploid cottons (Gossypium, subgenus Houzingenia) based on genome sequencing.</title>
        <authorList>
            <person name="Grover C.E."/>
            <person name="Arick M.A. 2nd"/>
            <person name="Thrash A."/>
            <person name="Conover J.L."/>
            <person name="Sanders W.S."/>
            <person name="Peterson D.G."/>
            <person name="Frelichowski J.E."/>
            <person name="Scheffler J.A."/>
            <person name="Scheffler B.E."/>
            <person name="Wendel J.F."/>
        </authorList>
    </citation>
    <scope>NUCLEOTIDE SEQUENCE [LARGE SCALE GENOMIC DNA]</scope>
    <source>
        <strain evidence="1">0</strain>
        <tissue evidence="1">Leaf</tissue>
    </source>
</reference>
<name>A0A7J9IFF6_9ROSI</name>
<evidence type="ECO:0000313" key="1">
    <source>
        <dbReference type="EMBL" id="MBA0819915.1"/>
    </source>
</evidence>
<evidence type="ECO:0000313" key="2">
    <source>
        <dbReference type="Proteomes" id="UP000593560"/>
    </source>
</evidence>
<dbReference type="Proteomes" id="UP000593560">
    <property type="component" value="Unassembled WGS sequence"/>
</dbReference>
<gene>
    <name evidence="1" type="ORF">Gohar_025604</name>
</gene>
<feature type="non-terminal residue" evidence="1">
    <location>
        <position position="1"/>
    </location>
</feature>
<keyword evidence="2" id="KW-1185">Reference proteome</keyword>
<proteinExistence type="predicted"/>
<dbReference type="EMBL" id="JABFAD010332196">
    <property type="protein sequence ID" value="MBA0819915.1"/>
    <property type="molecule type" value="Genomic_DNA"/>
</dbReference>
<accession>A0A7J9IFF6</accession>
<sequence>MLYEDQLQELKDKLTEKSKIL</sequence>
<protein>
    <submittedName>
        <fullName evidence="1">Uncharacterized protein</fullName>
    </submittedName>
</protein>
<organism evidence="1 2">
    <name type="scientific">Gossypium harknessii</name>
    <dbReference type="NCBI Taxonomy" id="34285"/>
    <lineage>
        <taxon>Eukaryota</taxon>
        <taxon>Viridiplantae</taxon>
        <taxon>Streptophyta</taxon>
        <taxon>Embryophyta</taxon>
        <taxon>Tracheophyta</taxon>
        <taxon>Spermatophyta</taxon>
        <taxon>Magnoliopsida</taxon>
        <taxon>eudicotyledons</taxon>
        <taxon>Gunneridae</taxon>
        <taxon>Pentapetalae</taxon>
        <taxon>rosids</taxon>
        <taxon>malvids</taxon>
        <taxon>Malvales</taxon>
        <taxon>Malvaceae</taxon>
        <taxon>Malvoideae</taxon>
        <taxon>Gossypium</taxon>
    </lineage>
</organism>
<comment type="caution">
    <text evidence="1">The sequence shown here is derived from an EMBL/GenBank/DDBJ whole genome shotgun (WGS) entry which is preliminary data.</text>
</comment>